<dbReference type="Gramene" id="OMERI10G04300.8">
    <property type="protein sequence ID" value="OMERI10G04300.8"/>
    <property type="gene ID" value="OMERI10G04300"/>
</dbReference>
<reference evidence="1" key="1">
    <citation type="submission" date="2015-04" db="UniProtKB">
        <authorList>
            <consortium name="EnsemblPlants"/>
        </authorList>
    </citation>
    <scope>IDENTIFICATION</scope>
</reference>
<evidence type="ECO:0000313" key="1">
    <source>
        <dbReference type="EnsemblPlants" id="OMERI10G04300.8"/>
    </source>
</evidence>
<organism evidence="1">
    <name type="scientific">Oryza meridionalis</name>
    <dbReference type="NCBI Taxonomy" id="40149"/>
    <lineage>
        <taxon>Eukaryota</taxon>
        <taxon>Viridiplantae</taxon>
        <taxon>Streptophyta</taxon>
        <taxon>Embryophyta</taxon>
        <taxon>Tracheophyta</taxon>
        <taxon>Spermatophyta</taxon>
        <taxon>Magnoliopsida</taxon>
        <taxon>Liliopsida</taxon>
        <taxon>Poales</taxon>
        <taxon>Poaceae</taxon>
        <taxon>BOP clade</taxon>
        <taxon>Oryzoideae</taxon>
        <taxon>Oryzeae</taxon>
        <taxon>Oryzinae</taxon>
        <taxon>Oryza</taxon>
    </lineage>
</organism>
<dbReference type="AlphaFoldDB" id="A0A0E0EWN3"/>
<protein>
    <submittedName>
        <fullName evidence="1">Uncharacterized protein</fullName>
    </submittedName>
</protein>
<dbReference type="Proteomes" id="UP000008021">
    <property type="component" value="Chromosome 10"/>
</dbReference>
<name>A0A0E0EWN3_9ORYZ</name>
<dbReference type="EnsemblPlants" id="OMERI10G04300.8">
    <property type="protein sequence ID" value="OMERI10G04300.8"/>
    <property type="gene ID" value="OMERI10G04300"/>
</dbReference>
<proteinExistence type="predicted"/>
<sequence length="16" mass="1572">MLPGPAGLYRQALGGA</sequence>
<reference evidence="1" key="2">
    <citation type="submission" date="2018-05" db="EMBL/GenBank/DDBJ databases">
        <title>OmerRS3 (Oryza meridionalis Reference Sequence Version 3).</title>
        <authorList>
            <person name="Zhang J."/>
            <person name="Kudrna D."/>
            <person name="Lee S."/>
            <person name="Talag J."/>
            <person name="Welchert J."/>
            <person name="Wing R.A."/>
        </authorList>
    </citation>
    <scope>NUCLEOTIDE SEQUENCE [LARGE SCALE GENOMIC DNA]</scope>
    <source>
        <strain evidence="1">cv. OR44</strain>
    </source>
</reference>
<dbReference type="HOGENOM" id="CLU_3433308_0_0_1"/>
<evidence type="ECO:0000313" key="2">
    <source>
        <dbReference type="Proteomes" id="UP000008021"/>
    </source>
</evidence>
<keyword evidence="2" id="KW-1185">Reference proteome</keyword>
<accession>A0A0E0EWN3</accession>